<dbReference type="EMBL" id="VZIZ01000014">
    <property type="protein sequence ID" value="KAF0568882.1"/>
    <property type="molecule type" value="Genomic_DNA"/>
</dbReference>
<dbReference type="AlphaFoldDB" id="A0A6N7C0P6"/>
<evidence type="ECO:0000256" key="3">
    <source>
        <dbReference type="ARBA" id="ARBA00023125"/>
    </source>
</evidence>
<dbReference type="InterPro" id="IPR011010">
    <property type="entry name" value="DNA_brk_join_enz"/>
</dbReference>
<reference evidence="6 7" key="1">
    <citation type="submission" date="2019-09" db="EMBL/GenBank/DDBJ databases">
        <title>Draft genome sequence of Psychrobacter nivimaris LAMA 639, in search for biotechnological relevant genes.</title>
        <authorList>
            <person name="Lima A.O.S."/>
            <person name="Staloch B.E.K."/>
            <person name="Freitas R.C."/>
            <person name="Niero H."/>
            <person name="Silva M.A.C."/>
        </authorList>
    </citation>
    <scope>NUCLEOTIDE SEQUENCE [LARGE SCALE GENOMIC DNA]</scope>
    <source>
        <strain evidence="6 7">LAMA 639</strain>
    </source>
</reference>
<keyword evidence="7" id="KW-1185">Reference proteome</keyword>
<organism evidence="6 7">
    <name type="scientific">Psychrobacter nivimaris</name>
    <dbReference type="NCBI Taxonomy" id="281738"/>
    <lineage>
        <taxon>Bacteria</taxon>
        <taxon>Pseudomonadati</taxon>
        <taxon>Pseudomonadota</taxon>
        <taxon>Gammaproteobacteria</taxon>
        <taxon>Moraxellales</taxon>
        <taxon>Moraxellaceae</taxon>
        <taxon>Psychrobacter</taxon>
    </lineage>
</organism>
<evidence type="ECO:0000256" key="2">
    <source>
        <dbReference type="ARBA" id="ARBA00022908"/>
    </source>
</evidence>
<dbReference type="Gene3D" id="1.10.443.10">
    <property type="entry name" value="Intergrase catalytic core"/>
    <property type="match status" value="1"/>
</dbReference>
<dbReference type="Gene3D" id="3.30.160.390">
    <property type="entry name" value="Integrase, DNA-binding domain"/>
    <property type="match status" value="1"/>
</dbReference>
<dbReference type="GO" id="GO:0015074">
    <property type="term" value="P:DNA integration"/>
    <property type="evidence" value="ECO:0007669"/>
    <property type="project" value="UniProtKB-KW"/>
</dbReference>
<proteinExistence type="inferred from homology"/>
<dbReference type="InterPro" id="IPR013762">
    <property type="entry name" value="Integrase-like_cat_sf"/>
</dbReference>
<evidence type="ECO:0000259" key="5">
    <source>
        <dbReference type="PROSITE" id="PS51898"/>
    </source>
</evidence>
<comment type="caution">
    <text evidence="6">The sequence shown here is derived from an EMBL/GenBank/DDBJ whole genome shotgun (WGS) entry which is preliminary data.</text>
</comment>
<dbReference type="InterPro" id="IPR050808">
    <property type="entry name" value="Phage_Integrase"/>
</dbReference>
<keyword evidence="4" id="KW-0233">DNA recombination</keyword>
<dbReference type="InterPro" id="IPR025166">
    <property type="entry name" value="Integrase_DNA_bind_dom"/>
</dbReference>
<dbReference type="Proteomes" id="UP000471465">
    <property type="component" value="Unassembled WGS sequence"/>
</dbReference>
<dbReference type="Pfam" id="PF22022">
    <property type="entry name" value="Phage_int_M"/>
    <property type="match status" value="1"/>
</dbReference>
<feature type="domain" description="Tyr recombinase" evidence="5">
    <location>
        <begin position="217"/>
        <end position="405"/>
    </location>
</feature>
<dbReference type="InterPro" id="IPR010998">
    <property type="entry name" value="Integrase_recombinase_N"/>
</dbReference>
<accession>A0A6N7C0P6</accession>
<dbReference type="Pfam" id="PF00589">
    <property type="entry name" value="Phage_integrase"/>
    <property type="match status" value="1"/>
</dbReference>
<sequence>MANNKLKELGIKTDSQIKQAIKDHNSGDDVYAIQGYKGLNLYIRDNKTTTFRHRFTSPDNGKRRNFTLGAYPVFTLEQARDMYRDNLSMLSRGVDPVTYYEQLANKAAAMPTFAQMAHEWLQGQIASGQFEKRTIEQKRKHIEYACEHIGRMSLDKIGTPDVLKAIKHIERDTIPTAKRVRGVCQKIFALAIGQGYIASNPAIAVADLMLPKPKTKHHSAIIEPVAFGQLLRDIDSVTDFYGHAQNIIKLQSMLFQRNGDMCSMRWDCIDFDDATWSFNPLKTGNRTDMVSSLIVPLPRQAIELLRAVQEQTGDTDYVFYNSRRKDKFEHQQQLNKFLNRIGYEGIHMPHGFRASARTMLVEQLGISEQLIELQLGHNVRDANGRAYNRVQMLSERADMMQKWADYLDSLKT</sequence>
<protein>
    <submittedName>
        <fullName evidence="6">Integrase</fullName>
    </submittedName>
</protein>
<keyword evidence="2" id="KW-0229">DNA integration</keyword>
<dbReference type="Pfam" id="PF13356">
    <property type="entry name" value="Arm-DNA-bind_3"/>
    <property type="match status" value="1"/>
</dbReference>
<evidence type="ECO:0000313" key="7">
    <source>
        <dbReference type="Proteomes" id="UP000471465"/>
    </source>
</evidence>
<gene>
    <name evidence="6" type="ORF">FQV37_386</name>
</gene>
<evidence type="ECO:0000313" key="6">
    <source>
        <dbReference type="EMBL" id="KAF0568882.1"/>
    </source>
</evidence>
<dbReference type="GO" id="GO:0003677">
    <property type="term" value="F:DNA binding"/>
    <property type="evidence" value="ECO:0007669"/>
    <property type="project" value="UniProtKB-KW"/>
</dbReference>
<dbReference type="PANTHER" id="PTHR30629:SF2">
    <property type="entry name" value="PROPHAGE INTEGRASE INTS-RELATED"/>
    <property type="match status" value="1"/>
</dbReference>
<dbReference type="CDD" id="cd00801">
    <property type="entry name" value="INT_P4_C"/>
    <property type="match status" value="1"/>
</dbReference>
<dbReference type="Gene3D" id="1.10.150.130">
    <property type="match status" value="1"/>
</dbReference>
<dbReference type="SUPFAM" id="SSF56349">
    <property type="entry name" value="DNA breaking-rejoining enzymes"/>
    <property type="match status" value="1"/>
</dbReference>
<dbReference type="PROSITE" id="PS51898">
    <property type="entry name" value="TYR_RECOMBINASE"/>
    <property type="match status" value="1"/>
</dbReference>
<evidence type="ECO:0000256" key="4">
    <source>
        <dbReference type="ARBA" id="ARBA00023172"/>
    </source>
</evidence>
<dbReference type="InterPro" id="IPR038488">
    <property type="entry name" value="Integrase_DNA-bd_sf"/>
</dbReference>
<name>A0A6N7C0P6_9GAMM</name>
<dbReference type="RefSeq" id="WP_160021683.1">
    <property type="nucleotide sequence ID" value="NZ_VZIZ01000014.1"/>
</dbReference>
<dbReference type="InterPro" id="IPR002104">
    <property type="entry name" value="Integrase_catalytic"/>
</dbReference>
<dbReference type="GO" id="GO:0006310">
    <property type="term" value="P:DNA recombination"/>
    <property type="evidence" value="ECO:0007669"/>
    <property type="project" value="UniProtKB-KW"/>
</dbReference>
<dbReference type="PANTHER" id="PTHR30629">
    <property type="entry name" value="PROPHAGE INTEGRASE"/>
    <property type="match status" value="1"/>
</dbReference>
<comment type="similarity">
    <text evidence="1">Belongs to the 'phage' integrase family.</text>
</comment>
<evidence type="ECO:0000256" key="1">
    <source>
        <dbReference type="ARBA" id="ARBA00008857"/>
    </source>
</evidence>
<keyword evidence="3" id="KW-0238">DNA-binding</keyword>
<dbReference type="InterPro" id="IPR053876">
    <property type="entry name" value="Phage_int_M"/>
</dbReference>